<dbReference type="GO" id="GO:0005975">
    <property type="term" value="P:carbohydrate metabolic process"/>
    <property type="evidence" value="ECO:0007669"/>
    <property type="project" value="InterPro"/>
</dbReference>
<feature type="domain" description="NodB homology" evidence="1">
    <location>
        <begin position="27"/>
        <end position="300"/>
    </location>
</feature>
<dbReference type="GO" id="GO:0016810">
    <property type="term" value="F:hydrolase activity, acting on carbon-nitrogen (but not peptide) bonds"/>
    <property type="evidence" value="ECO:0007669"/>
    <property type="project" value="InterPro"/>
</dbReference>
<dbReference type="Pfam" id="PF01522">
    <property type="entry name" value="Polysacc_deac_1"/>
    <property type="match status" value="1"/>
</dbReference>
<organism evidence="2 3">
    <name type="scientific">Alkalimarinus sediminis</name>
    <dbReference type="NCBI Taxonomy" id="1632866"/>
    <lineage>
        <taxon>Bacteria</taxon>
        <taxon>Pseudomonadati</taxon>
        <taxon>Pseudomonadota</taxon>
        <taxon>Gammaproteobacteria</taxon>
        <taxon>Alteromonadales</taxon>
        <taxon>Alteromonadaceae</taxon>
        <taxon>Alkalimarinus</taxon>
    </lineage>
</organism>
<dbReference type="InterPro" id="IPR011330">
    <property type="entry name" value="Glyco_hydro/deAcase_b/a-brl"/>
</dbReference>
<dbReference type="PROSITE" id="PS51677">
    <property type="entry name" value="NODB"/>
    <property type="match status" value="1"/>
</dbReference>
<dbReference type="KEGG" id="asem:NNL22_06105"/>
<dbReference type="InterPro" id="IPR002509">
    <property type="entry name" value="NODB_dom"/>
</dbReference>
<dbReference type="NCBIfam" id="TIGR03006">
    <property type="entry name" value="pepcterm_polyde"/>
    <property type="match status" value="1"/>
</dbReference>
<dbReference type="PANTHER" id="PTHR47561">
    <property type="entry name" value="POLYSACCHARIDE DEACETYLASE FAMILY PROTEIN (AFU_ORTHOLOGUE AFUA_6G05030)"/>
    <property type="match status" value="1"/>
</dbReference>
<dbReference type="InterPro" id="IPR045235">
    <property type="entry name" value="PuuE_HpPgdA-like"/>
</dbReference>
<protein>
    <submittedName>
        <fullName evidence="2">DUF3473 domain-containing protein</fullName>
    </submittedName>
</protein>
<dbReference type="AlphaFoldDB" id="A0A9E8KQ86"/>
<accession>A0A9E8KQ86</accession>
<dbReference type="Gene3D" id="3.20.20.370">
    <property type="entry name" value="Glycoside hydrolase/deacetylase"/>
    <property type="match status" value="1"/>
</dbReference>
<dbReference type="SUPFAM" id="SSF88713">
    <property type="entry name" value="Glycoside hydrolase/deacetylase"/>
    <property type="match status" value="1"/>
</dbReference>
<dbReference type="PANTHER" id="PTHR47561:SF1">
    <property type="entry name" value="POLYSACCHARIDE DEACETYLASE FAMILY PROTEIN (AFU_ORTHOLOGUE AFUA_6G05030)"/>
    <property type="match status" value="1"/>
</dbReference>
<reference evidence="2" key="1">
    <citation type="submission" date="2022-07" db="EMBL/GenBank/DDBJ databases">
        <title>Alkalimarinus sp. nov., isolated from gut of a Alitta virens.</title>
        <authorList>
            <person name="Yang A.I."/>
            <person name="Shin N.-R."/>
        </authorList>
    </citation>
    <scope>NUCLEOTIDE SEQUENCE</scope>
    <source>
        <strain evidence="2">FA028</strain>
    </source>
</reference>
<keyword evidence="3" id="KW-1185">Reference proteome</keyword>
<dbReference type="InterPro" id="IPR022560">
    <property type="entry name" value="DUF3473"/>
</dbReference>
<gene>
    <name evidence="2" type="ORF">NNL22_06105</name>
</gene>
<proteinExistence type="predicted"/>
<dbReference type="InterPro" id="IPR014344">
    <property type="entry name" value="XrtA_polysacc_deacetyl"/>
</dbReference>
<dbReference type="RefSeq" id="WP_251811964.1">
    <property type="nucleotide sequence ID" value="NZ_CP101527.1"/>
</dbReference>
<dbReference type="EMBL" id="CP101527">
    <property type="protein sequence ID" value="UZW76148.1"/>
    <property type="molecule type" value="Genomic_DNA"/>
</dbReference>
<dbReference type="CDD" id="cd10941">
    <property type="entry name" value="CE4_PuuE_HpPgdA_like_2"/>
    <property type="match status" value="1"/>
</dbReference>
<evidence type="ECO:0000313" key="2">
    <source>
        <dbReference type="EMBL" id="UZW76148.1"/>
    </source>
</evidence>
<dbReference type="Pfam" id="PF11959">
    <property type="entry name" value="DUF3473"/>
    <property type="match status" value="1"/>
</dbReference>
<evidence type="ECO:0000259" key="1">
    <source>
        <dbReference type="PROSITE" id="PS51677"/>
    </source>
</evidence>
<name>A0A9E8KQ86_9ALTE</name>
<sequence length="300" mass="34521">MQGSQSKIKNALTIDVEDYFHVAALAKSIPTSKWDSLECRVEKNTDKLLELFASKNVKATFFTLGWVAERYPQIVKNIAAAGHEVASHGYSHQLIYSQTPKVFKEETHKSKVILEDITQQEIIGYRAASYSITNQSKWALDILCELGFKYDSSIFPVKHDLYGIPGSPRWPYNLTTDKNNSIVEFPISTFNIANYKLPIAGGGYFRLFPYWFTKLGLGSINRENEPFVFYLHPWEVDPEQPKVQASWFSMFRHYNNLDKCYARLERLMSDFNFTTVEDVLITKQLLQPRETQAAFNEGTL</sequence>
<evidence type="ECO:0000313" key="3">
    <source>
        <dbReference type="Proteomes" id="UP001164472"/>
    </source>
</evidence>
<dbReference type="Proteomes" id="UP001164472">
    <property type="component" value="Chromosome"/>
</dbReference>